<name>C1EH94_MICCC</name>
<dbReference type="SUPFAM" id="SSF52540">
    <property type="entry name" value="P-loop containing nucleoside triphosphate hydrolases"/>
    <property type="match status" value="1"/>
</dbReference>
<dbReference type="SMART" id="SM00490">
    <property type="entry name" value="HELICc"/>
    <property type="match status" value="1"/>
</dbReference>
<dbReference type="InterPro" id="IPR014001">
    <property type="entry name" value="Helicase_ATP-bd"/>
</dbReference>
<dbReference type="PROSITE" id="PS51194">
    <property type="entry name" value="HELICASE_CTER"/>
    <property type="match status" value="1"/>
</dbReference>
<dbReference type="Pfam" id="PF13234">
    <property type="entry name" value="MTR4_beta-barrel"/>
    <property type="match status" value="1"/>
</dbReference>
<dbReference type="SMART" id="SM01142">
    <property type="entry name" value="DSHCT"/>
    <property type="match status" value="1"/>
</dbReference>
<gene>
    <name evidence="11" type="ORF">MICPUN_88392</name>
</gene>
<dbReference type="PIRSF" id="PIRSF005198">
    <property type="entry name" value="Antiviral_helicase_SKI2"/>
    <property type="match status" value="1"/>
</dbReference>
<dbReference type="PANTHER" id="PTHR12131:SF7">
    <property type="entry name" value="EXOSOME RNA HELICASE MTR4"/>
    <property type="match status" value="1"/>
</dbReference>
<evidence type="ECO:0000256" key="1">
    <source>
        <dbReference type="ARBA" id="ARBA00004123"/>
    </source>
</evidence>
<keyword evidence="4" id="KW-0347">Helicase</keyword>
<dbReference type="Gene3D" id="2.40.30.300">
    <property type="match status" value="1"/>
</dbReference>
<proteinExistence type="predicted"/>
<evidence type="ECO:0000313" key="11">
    <source>
        <dbReference type="EMBL" id="ACO67467.1"/>
    </source>
</evidence>
<dbReference type="SMART" id="SM00487">
    <property type="entry name" value="DEXDc"/>
    <property type="match status" value="1"/>
</dbReference>
<evidence type="ECO:0000256" key="6">
    <source>
        <dbReference type="ARBA" id="ARBA00023242"/>
    </source>
</evidence>
<keyword evidence="2" id="KW-0547">Nucleotide-binding</keyword>
<evidence type="ECO:0000259" key="9">
    <source>
        <dbReference type="PROSITE" id="PS51192"/>
    </source>
</evidence>
<dbReference type="Pfam" id="PF08148">
    <property type="entry name" value="DSHCT"/>
    <property type="match status" value="1"/>
</dbReference>
<dbReference type="InterPro" id="IPR025696">
    <property type="entry name" value="Beta-barrel_MTR4"/>
</dbReference>
<dbReference type="RefSeq" id="XP_002506209.1">
    <property type="nucleotide sequence ID" value="XM_002506163.1"/>
</dbReference>
<dbReference type="CDD" id="cd18795">
    <property type="entry name" value="SF2_C_Ski2"/>
    <property type="match status" value="1"/>
</dbReference>
<dbReference type="eggNOG" id="KOG0948">
    <property type="taxonomic scope" value="Eukaryota"/>
</dbReference>
<evidence type="ECO:0000256" key="8">
    <source>
        <dbReference type="SAM" id="MobiDB-lite"/>
    </source>
</evidence>
<evidence type="ECO:0000256" key="4">
    <source>
        <dbReference type="ARBA" id="ARBA00022806"/>
    </source>
</evidence>
<dbReference type="InterPro" id="IPR050699">
    <property type="entry name" value="RNA-DNA_Helicase"/>
</dbReference>
<dbReference type="GO" id="GO:0006401">
    <property type="term" value="P:RNA catabolic process"/>
    <property type="evidence" value="ECO:0007669"/>
    <property type="project" value="InterPro"/>
</dbReference>
<dbReference type="PANTHER" id="PTHR12131">
    <property type="entry name" value="ATP-DEPENDENT RNA AND DNA HELICASE"/>
    <property type="match status" value="1"/>
</dbReference>
<evidence type="ECO:0000256" key="2">
    <source>
        <dbReference type="ARBA" id="ARBA00022741"/>
    </source>
</evidence>
<dbReference type="GO" id="GO:0016787">
    <property type="term" value="F:hydrolase activity"/>
    <property type="evidence" value="ECO:0007669"/>
    <property type="project" value="UniProtKB-KW"/>
</dbReference>
<dbReference type="FunCoup" id="C1EH94">
    <property type="interactions" value="1253"/>
</dbReference>
<feature type="compositionally biased region" description="Gly residues" evidence="8">
    <location>
        <begin position="316"/>
        <end position="339"/>
    </location>
</feature>
<dbReference type="GO" id="GO:0003724">
    <property type="term" value="F:RNA helicase activity"/>
    <property type="evidence" value="ECO:0007669"/>
    <property type="project" value="InterPro"/>
</dbReference>
<feature type="region of interest" description="Disordered" evidence="8">
    <location>
        <begin position="1"/>
        <end position="66"/>
    </location>
</feature>
<dbReference type="AlphaFoldDB" id="C1EH94"/>
<dbReference type="CDD" id="cd18024">
    <property type="entry name" value="DEXHc_Mtr4-like"/>
    <property type="match status" value="1"/>
</dbReference>
<keyword evidence="12" id="KW-1185">Reference proteome</keyword>
<evidence type="ECO:0000256" key="7">
    <source>
        <dbReference type="SAM" id="Coils"/>
    </source>
</evidence>
<dbReference type="InterPro" id="IPR016438">
    <property type="entry name" value="SKI2-like"/>
</dbReference>
<dbReference type="STRING" id="296587.C1EH94"/>
<feature type="compositionally biased region" description="Basic and acidic residues" evidence="8">
    <location>
        <begin position="306"/>
        <end position="315"/>
    </location>
</feature>
<accession>C1EH94</accession>
<keyword evidence="3" id="KW-0378">Hydrolase</keyword>
<dbReference type="GO" id="GO:0000460">
    <property type="term" value="P:maturation of 5.8S rRNA"/>
    <property type="evidence" value="ECO:0007669"/>
    <property type="project" value="TreeGrafter"/>
</dbReference>
<feature type="domain" description="Helicase C-terminal" evidence="10">
    <location>
        <begin position="349"/>
        <end position="554"/>
    </location>
</feature>
<dbReference type="Gene3D" id="1.10.3380.30">
    <property type="match status" value="1"/>
</dbReference>
<dbReference type="Pfam" id="PF21408">
    <property type="entry name" value="MTR4-like_stalk"/>
    <property type="match status" value="1"/>
</dbReference>
<dbReference type="GO" id="GO:0005524">
    <property type="term" value="F:ATP binding"/>
    <property type="evidence" value="ECO:0007669"/>
    <property type="project" value="UniProtKB-KW"/>
</dbReference>
<protein>
    <submittedName>
        <fullName evidence="11">Uncharacterized protein</fullName>
    </submittedName>
</protein>
<dbReference type="InterPro" id="IPR001650">
    <property type="entry name" value="Helicase_C-like"/>
</dbReference>
<evidence type="ECO:0000259" key="10">
    <source>
        <dbReference type="PROSITE" id="PS51194"/>
    </source>
</evidence>
<dbReference type="EMBL" id="CP001332">
    <property type="protein sequence ID" value="ACO67467.1"/>
    <property type="molecule type" value="Genomic_DNA"/>
</dbReference>
<dbReference type="GO" id="GO:0003723">
    <property type="term" value="F:RNA binding"/>
    <property type="evidence" value="ECO:0007669"/>
    <property type="project" value="InterPro"/>
</dbReference>
<dbReference type="Gene3D" id="3.40.50.300">
    <property type="entry name" value="P-loop containing nucleotide triphosphate hydrolases"/>
    <property type="match status" value="2"/>
</dbReference>
<reference evidence="11 12" key="1">
    <citation type="journal article" date="2009" name="Science">
        <title>Green evolution and dynamic adaptations revealed by genomes of the marine picoeukaryotes Micromonas.</title>
        <authorList>
            <person name="Worden A.Z."/>
            <person name="Lee J.H."/>
            <person name="Mock T."/>
            <person name="Rouze P."/>
            <person name="Simmons M.P."/>
            <person name="Aerts A.L."/>
            <person name="Allen A.E."/>
            <person name="Cuvelier M.L."/>
            <person name="Derelle E."/>
            <person name="Everett M.V."/>
            <person name="Foulon E."/>
            <person name="Grimwood J."/>
            <person name="Gundlach H."/>
            <person name="Henrissat B."/>
            <person name="Napoli C."/>
            <person name="McDonald S.M."/>
            <person name="Parker M.S."/>
            <person name="Rombauts S."/>
            <person name="Salamov A."/>
            <person name="Von Dassow P."/>
            <person name="Badger J.H."/>
            <person name="Coutinho P.M."/>
            <person name="Demir E."/>
            <person name="Dubchak I."/>
            <person name="Gentemann C."/>
            <person name="Eikrem W."/>
            <person name="Gready J.E."/>
            <person name="John U."/>
            <person name="Lanier W."/>
            <person name="Lindquist E.A."/>
            <person name="Lucas S."/>
            <person name="Mayer K.F."/>
            <person name="Moreau H."/>
            <person name="Not F."/>
            <person name="Otillar R."/>
            <person name="Panaud O."/>
            <person name="Pangilinan J."/>
            <person name="Paulsen I."/>
            <person name="Piegu B."/>
            <person name="Poliakov A."/>
            <person name="Robbens S."/>
            <person name="Schmutz J."/>
            <person name="Toulza E."/>
            <person name="Wyss T."/>
            <person name="Zelensky A."/>
            <person name="Zhou K."/>
            <person name="Armbrust E.V."/>
            <person name="Bhattacharya D."/>
            <person name="Goodenough U.W."/>
            <person name="Van de Peer Y."/>
            <person name="Grigoriev I.V."/>
        </authorList>
    </citation>
    <scope>NUCLEOTIDE SEQUENCE [LARGE SCALE GENOMIC DNA]</scope>
    <source>
        <strain evidence="12">RCC299 / NOUM17</strain>
    </source>
</reference>
<evidence type="ECO:0000313" key="12">
    <source>
        <dbReference type="Proteomes" id="UP000002009"/>
    </source>
</evidence>
<dbReference type="GO" id="GO:0005634">
    <property type="term" value="C:nucleus"/>
    <property type="evidence" value="ECO:0007669"/>
    <property type="project" value="UniProtKB-SubCell"/>
</dbReference>
<feature type="domain" description="Helicase ATP-binding" evidence="9">
    <location>
        <begin position="91"/>
        <end position="247"/>
    </location>
</feature>
<keyword evidence="6" id="KW-0539">Nucleus</keyword>
<feature type="compositionally biased region" description="Low complexity" evidence="8">
    <location>
        <begin position="1"/>
        <end position="22"/>
    </location>
</feature>
<comment type="subcellular location">
    <subcellularLocation>
        <location evidence="1">Nucleus</location>
    </subcellularLocation>
</comment>
<dbReference type="InterPro" id="IPR048392">
    <property type="entry name" value="MTR4-like_stalk"/>
</dbReference>
<dbReference type="InterPro" id="IPR027417">
    <property type="entry name" value="P-loop_NTPase"/>
</dbReference>
<dbReference type="FunFam" id="3.40.50.300:FF:000083">
    <property type="entry name" value="ATP-dependent RNA helicase DOB1"/>
    <property type="match status" value="1"/>
</dbReference>
<evidence type="ECO:0000256" key="5">
    <source>
        <dbReference type="ARBA" id="ARBA00022840"/>
    </source>
</evidence>
<dbReference type="InParanoid" id="C1EH94"/>
<dbReference type="Pfam" id="PF00270">
    <property type="entry name" value="DEAD"/>
    <property type="match status" value="1"/>
</dbReference>
<feature type="coiled-coil region" evidence="7">
    <location>
        <begin position="808"/>
        <end position="835"/>
    </location>
</feature>
<evidence type="ECO:0000256" key="3">
    <source>
        <dbReference type="ARBA" id="ARBA00022801"/>
    </source>
</evidence>
<dbReference type="Proteomes" id="UP000002009">
    <property type="component" value="Chromosome 14"/>
</dbReference>
<feature type="region of interest" description="Disordered" evidence="8">
    <location>
        <begin position="300"/>
        <end position="344"/>
    </location>
</feature>
<dbReference type="OMA" id="EDHARWA"/>
<dbReference type="OrthoDB" id="64767at2759"/>
<keyword evidence="5" id="KW-0067">ATP-binding</keyword>
<organism evidence="11 12">
    <name type="scientific">Micromonas commoda (strain RCC299 / NOUM17 / CCMP2709)</name>
    <name type="common">Picoplanktonic green alga</name>
    <dbReference type="NCBI Taxonomy" id="296587"/>
    <lineage>
        <taxon>Eukaryota</taxon>
        <taxon>Viridiplantae</taxon>
        <taxon>Chlorophyta</taxon>
        <taxon>Mamiellophyceae</taxon>
        <taxon>Mamiellales</taxon>
        <taxon>Mamiellaceae</taxon>
        <taxon>Micromonas</taxon>
    </lineage>
</organism>
<dbReference type="KEGG" id="mis:MICPUN_88392"/>
<dbReference type="GeneID" id="8248929"/>
<dbReference type="InterPro" id="IPR012961">
    <property type="entry name" value="Ski2/MTR4_C"/>
</dbReference>
<feature type="coiled-coil region" evidence="7">
    <location>
        <begin position="587"/>
        <end position="621"/>
    </location>
</feature>
<dbReference type="Pfam" id="PF00271">
    <property type="entry name" value="Helicase_C"/>
    <property type="match status" value="1"/>
</dbReference>
<dbReference type="PROSITE" id="PS51192">
    <property type="entry name" value="HELICASE_ATP_BIND_1"/>
    <property type="match status" value="1"/>
</dbReference>
<sequence length="1047" mass="116188">MPTAQNAPSEAAAAARAILAARKPPPPADDGDSDEEGAAAPQAPQRSSCRHSVAVPPDWQGDRAALDAPSYDGERAKTYPFVLDAFQETSVSVLERNESVLVAAHTSAGKTVVAEYAIAMAFRDNQRVVYTSPLKALSNQKFRELTEEFGDVGLMTGDVCINPNASCIVMTTEVLRGMLYRGSDVVREVKWIIFDEVHYMRDRERGVVWEESIIFAPAGCKFVFLSATLPNAHEFAEWITHLHNHPCHVVYTDYRPTPLQHYGFPKGGNGMVMIVNERKEFLEANYAELEAKIDALTQSAKKRKRDERVKADGGRGRGGGGRGGGGRGGRWGRGGGRGGDSGEDASEVDIKKIMKTIRARDLYPVIVFSFSRRACETHANDLMTGKTQLDFTTQEQKELIRQIYDNALLCMAEEDRELACVQKIFPMLERGIGIHHGGLLPIIKELVEILFGESLVKCLFATETFAMGLNMPARTCVFTEVEKFDGKEMRVLQPGEYTQMAGRAGRRGKDDRGTCILMLDKKLDKEELVHMTCGTGSALMSEFKLTYYSILNLLRRASGEEDAEYVIQRSFHQFQHTREVPRKKLELQEITAEADGIQLDMSDAKAELVRLQNAARDARTALMHHAVDPEKLTRDVLKPGRLVRVRDGDDEWGWGAVVGVRDLPAEAMRVRRRAIDVLIHCGPGVDSGVLRPAKRILGRPGKLAEKGCTCEIIPVALRLVDAVGAMVLTLPRDLTDATSRAQVGLAINELHHRFQGKAVPELDLENDLRLDGDEFHESMGRWLRSESELRAHPLYAASTKEGGLNEKQIELYRKKASLMERAQDLKKEIKTTQLSKFREELRDRSRVLTRFGMLDEEGTVTHKGRAACEIDTADEVLVTELMFNGCFVAMDHHALVALCSMFMPVEKTNEVYPLAGAAKEALEGPVKQLREAAKAIAEAEIDFGVRTQAAEGEDGRHEAVTEYVDSFKDALVGMVYDWSKGTNFDTIMRGTDMFEGTFVRAARRLDELMMELHRAARAVGSAELADSFEKGAESLRHGVVSAASLYL</sequence>
<dbReference type="InterPro" id="IPR011545">
    <property type="entry name" value="DEAD/DEAH_box_helicase_dom"/>
</dbReference>
<keyword evidence="7" id="KW-0175">Coiled coil</keyword>